<name>A0A8T0MFQ8_PANVG</name>
<feature type="region of interest" description="Disordered" evidence="6">
    <location>
        <begin position="55"/>
        <end position="109"/>
    </location>
</feature>
<gene>
    <name evidence="9" type="ORF">PVAP13_9NG165900</name>
</gene>
<feature type="domain" description="BHLH" evidence="7">
    <location>
        <begin position="166"/>
        <end position="215"/>
    </location>
</feature>
<dbReference type="InterPro" id="IPR052610">
    <property type="entry name" value="bHLH_transcription_regulator"/>
</dbReference>
<feature type="region of interest" description="Disordered" evidence="6">
    <location>
        <begin position="246"/>
        <end position="266"/>
    </location>
</feature>
<protein>
    <recommendedName>
        <fullName evidence="11">BHLH domain-containing protein</fullName>
    </recommendedName>
</protein>
<keyword evidence="10" id="KW-1185">Reference proteome</keyword>
<dbReference type="GO" id="GO:0005634">
    <property type="term" value="C:nucleus"/>
    <property type="evidence" value="ECO:0007669"/>
    <property type="project" value="UniProtKB-SubCell"/>
</dbReference>
<feature type="compositionally biased region" description="Low complexity" evidence="6">
    <location>
        <begin position="255"/>
        <end position="266"/>
    </location>
</feature>
<feature type="compositionally biased region" description="Low complexity" evidence="6">
    <location>
        <begin position="91"/>
        <end position="108"/>
    </location>
</feature>
<evidence type="ECO:0000256" key="1">
    <source>
        <dbReference type="ARBA" id="ARBA00004123"/>
    </source>
</evidence>
<dbReference type="InterPro" id="IPR011598">
    <property type="entry name" value="bHLH_dom"/>
</dbReference>
<reference evidence="9" key="1">
    <citation type="submission" date="2020-05" db="EMBL/GenBank/DDBJ databases">
        <title>WGS assembly of Panicum virgatum.</title>
        <authorList>
            <person name="Lovell J.T."/>
            <person name="Jenkins J."/>
            <person name="Shu S."/>
            <person name="Juenger T.E."/>
            <person name="Schmutz J."/>
        </authorList>
    </citation>
    <scope>NUCLEOTIDE SEQUENCE</scope>
    <source>
        <strain evidence="9">AP13</strain>
    </source>
</reference>
<dbReference type="Proteomes" id="UP000823388">
    <property type="component" value="Chromosome 9N"/>
</dbReference>
<keyword evidence="4" id="KW-0804">Transcription</keyword>
<feature type="compositionally biased region" description="Low complexity" evidence="6">
    <location>
        <begin position="58"/>
        <end position="68"/>
    </location>
</feature>
<accession>A0A8T0MFQ8</accession>
<dbReference type="EMBL" id="CM029054">
    <property type="protein sequence ID" value="KAG2536171.1"/>
    <property type="molecule type" value="Genomic_DNA"/>
</dbReference>
<dbReference type="InterPro" id="IPR054502">
    <property type="entry name" value="bHLH-TF_ACT-like_plant"/>
</dbReference>
<keyword evidence="5" id="KW-0539">Nucleus</keyword>
<dbReference type="Gene3D" id="4.10.280.10">
    <property type="entry name" value="Helix-loop-helix DNA-binding domain"/>
    <property type="match status" value="1"/>
</dbReference>
<dbReference type="SUPFAM" id="SSF47459">
    <property type="entry name" value="HLH, helix-loop-helix DNA-binding domain"/>
    <property type="match status" value="1"/>
</dbReference>
<dbReference type="InterPro" id="IPR002912">
    <property type="entry name" value="ACT_dom"/>
</dbReference>
<sequence>MEEDSGLFMQWAMDTLRHAAISNNDCSEATTFPSLQALREASHAAEMVQELISAAPASSWSSGDTTDGSSGGNNPPSAAMDHDAWPPTPNSARRAPAAPTLARSSSSTNLPVSWNFGAASAPPGSDGMLPAEAEAAPTHRLPDIVCGSPPTRRAGVKGAAGSMSTPYAQDHIIAERKRREKINQRFIELSTVIPGLKKMDKATILSEATKYVKELQEKLRDLEAGGSNGRSIVETVVLVKRPCRHDAAKPDEDGSPLSASSAAPAARKQLPEIEARFSDKSVMVRINCEDGKGVVVKVLTEVEELRLSITHANVMPFPAGTLIITITAKVEEGFTVNAEDIVGRLNSALLHQHHSSCNSTDEETGN</sequence>
<evidence type="ECO:0000256" key="3">
    <source>
        <dbReference type="ARBA" id="ARBA00023015"/>
    </source>
</evidence>
<dbReference type="AlphaFoldDB" id="A0A8T0MFQ8"/>
<evidence type="ECO:0000259" key="7">
    <source>
        <dbReference type="PROSITE" id="PS50888"/>
    </source>
</evidence>
<dbReference type="PROSITE" id="PS50888">
    <property type="entry name" value="BHLH"/>
    <property type="match status" value="1"/>
</dbReference>
<feature type="domain" description="ACT" evidence="8">
    <location>
        <begin position="283"/>
        <end position="359"/>
    </location>
</feature>
<evidence type="ECO:0008006" key="11">
    <source>
        <dbReference type="Google" id="ProtNLM"/>
    </source>
</evidence>
<comment type="subcellular location">
    <subcellularLocation>
        <location evidence="1">Nucleus</location>
    </subcellularLocation>
</comment>
<comment type="similarity">
    <text evidence="2">Belongs to the bHLH protein family.</text>
</comment>
<dbReference type="SMART" id="SM00353">
    <property type="entry name" value="HLH"/>
    <property type="match status" value="1"/>
</dbReference>
<dbReference type="PANTHER" id="PTHR45959:SF53">
    <property type="entry name" value="BHLH DOMAIN-CONTAINING PROTEIN"/>
    <property type="match status" value="1"/>
</dbReference>
<dbReference type="PROSITE" id="PS51671">
    <property type="entry name" value="ACT"/>
    <property type="match status" value="1"/>
</dbReference>
<organism evidence="9 10">
    <name type="scientific">Panicum virgatum</name>
    <name type="common">Blackwell switchgrass</name>
    <dbReference type="NCBI Taxonomy" id="38727"/>
    <lineage>
        <taxon>Eukaryota</taxon>
        <taxon>Viridiplantae</taxon>
        <taxon>Streptophyta</taxon>
        <taxon>Embryophyta</taxon>
        <taxon>Tracheophyta</taxon>
        <taxon>Spermatophyta</taxon>
        <taxon>Magnoliopsida</taxon>
        <taxon>Liliopsida</taxon>
        <taxon>Poales</taxon>
        <taxon>Poaceae</taxon>
        <taxon>PACMAD clade</taxon>
        <taxon>Panicoideae</taxon>
        <taxon>Panicodae</taxon>
        <taxon>Paniceae</taxon>
        <taxon>Panicinae</taxon>
        <taxon>Panicum</taxon>
        <taxon>Panicum sect. Hiantes</taxon>
    </lineage>
</organism>
<dbReference type="Pfam" id="PF00010">
    <property type="entry name" value="HLH"/>
    <property type="match status" value="1"/>
</dbReference>
<dbReference type="InterPro" id="IPR036638">
    <property type="entry name" value="HLH_DNA-bd_sf"/>
</dbReference>
<evidence type="ECO:0000256" key="6">
    <source>
        <dbReference type="SAM" id="MobiDB-lite"/>
    </source>
</evidence>
<feature type="region of interest" description="Disordered" evidence="6">
    <location>
        <begin position="141"/>
        <end position="163"/>
    </location>
</feature>
<evidence type="ECO:0000256" key="4">
    <source>
        <dbReference type="ARBA" id="ARBA00023163"/>
    </source>
</evidence>
<proteinExistence type="inferred from homology"/>
<evidence type="ECO:0000313" key="9">
    <source>
        <dbReference type="EMBL" id="KAG2536171.1"/>
    </source>
</evidence>
<dbReference type="OrthoDB" id="690068at2759"/>
<evidence type="ECO:0000256" key="5">
    <source>
        <dbReference type="ARBA" id="ARBA00023242"/>
    </source>
</evidence>
<evidence type="ECO:0000256" key="2">
    <source>
        <dbReference type="ARBA" id="ARBA00005510"/>
    </source>
</evidence>
<comment type="caution">
    <text evidence="9">The sequence shown here is derived from an EMBL/GenBank/DDBJ whole genome shotgun (WGS) entry which is preliminary data.</text>
</comment>
<dbReference type="EMBL" id="CM029054">
    <property type="protein sequence ID" value="KAG2536172.1"/>
    <property type="molecule type" value="Genomic_DNA"/>
</dbReference>
<evidence type="ECO:0000313" key="10">
    <source>
        <dbReference type="Proteomes" id="UP000823388"/>
    </source>
</evidence>
<keyword evidence="3" id="KW-0805">Transcription regulation</keyword>
<dbReference type="Pfam" id="PF22754">
    <property type="entry name" value="bHLH-TF_ACT-like_plant"/>
    <property type="match status" value="1"/>
</dbReference>
<evidence type="ECO:0000259" key="8">
    <source>
        <dbReference type="PROSITE" id="PS51671"/>
    </source>
</evidence>
<dbReference type="PANTHER" id="PTHR45959">
    <property type="entry name" value="BHLH TRANSCRIPTION FACTOR"/>
    <property type="match status" value="1"/>
</dbReference>
<dbReference type="GO" id="GO:0046983">
    <property type="term" value="F:protein dimerization activity"/>
    <property type="evidence" value="ECO:0007669"/>
    <property type="project" value="InterPro"/>
</dbReference>